<dbReference type="GO" id="GO:0005829">
    <property type="term" value="C:cytosol"/>
    <property type="evidence" value="ECO:0007669"/>
    <property type="project" value="TreeGrafter"/>
</dbReference>
<sequence length="284" mass="32428">MFSYRHAFHAGNHADVLKHATLLHIFTYYAQKDSAYSIIDTHCGAGIYDLEHDWAQTKGEFYDGLDRVLQQDHYPELVEQYLDAIADLNPDGTARYYPGSPWLALERLRPQDSFHGFELHPSEFEILSENVAQLFPKGNRRVRLYPDNGFEQLGRLLPPPSRRAIVVMDPSYEAKADYQQVLTSVKNALKRFAQACIVVWYPIVQRPEVQVLQRKLEQLDTPWLHVSLSVRAPAKNGLGLHGSGLFISNPPWTLLNALEQSLPWLTKTLAQDDRASFQLHHSGL</sequence>
<name>A0A8H9M324_9BURK</name>
<evidence type="ECO:0000313" key="2">
    <source>
        <dbReference type="EMBL" id="GHC36573.1"/>
    </source>
</evidence>
<reference evidence="3" key="1">
    <citation type="journal article" date="2019" name="Int. J. Syst. Evol. Microbiol.">
        <title>The Global Catalogue of Microorganisms (GCM) 10K type strain sequencing project: providing services to taxonomists for standard genome sequencing and annotation.</title>
        <authorList>
            <consortium name="The Broad Institute Genomics Platform"/>
            <consortium name="The Broad Institute Genome Sequencing Center for Infectious Disease"/>
            <person name="Wu L."/>
            <person name="Ma J."/>
        </authorList>
    </citation>
    <scope>NUCLEOTIDE SEQUENCE [LARGE SCALE GENOMIC DNA]</scope>
    <source>
        <strain evidence="3">KCTC 42083</strain>
    </source>
</reference>
<dbReference type="InterPro" id="IPR029063">
    <property type="entry name" value="SAM-dependent_MTases_sf"/>
</dbReference>
<dbReference type="PANTHER" id="PTHR37426:SF1">
    <property type="entry name" value="RIBOSOMAL RNA LARGE SUBUNIT METHYLTRANSFERASE J"/>
    <property type="match status" value="1"/>
</dbReference>
<keyword evidence="1" id="KW-0949">S-adenosyl-L-methionine</keyword>
<dbReference type="Pfam" id="PF04378">
    <property type="entry name" value="RsmJ"/>
    <property type="match status" value="1"/>
</dbReference>
<comment type="function">
    <text evidence="1">Specifically methylates the adenine in position 2030 of 23S rRNA.</text>
</comment>
<keyword evidence="1" id="KW-0698">rRNA processing</keyword>
<dbReference type="GO" id="GO:0036307">
    <property type="term" value="F:23S rRNA (adenine(2030)-N(6))-methyltransferase activity"/>
    <property type="evidence" value="ECO:0007669"/>
    <property type="project" value="UniProtKB-UniRule"/>
</dbReference>
<dbReference type="HAMAP" id="MF_00934">
    <property type="entry name" value="23SrRNA_methyltr_J"/>
    <property type="match status" value="1"/>
</dbReference>
<feature type="binding site" evidence="1">
    <location>
        <position position="118"/>
    </location>
    <ligand>
        <name>S-adenosyl-L-methionine</name>
        <dbReference type="ChEBI" id="CHEBI:59789"/>
    </ligand>
</feature>
<feature type="binding site" evidence="1">
    <location>
        <position position="169"/>
    </location>
    <ligand>
        <name>S-adenosyl-L-methionine</name>
        <dbReference type="ChEBI" id="CHEBI:59789"/>
    </ligand>
</feature>
<feature type="binding site" evidence="1">
    <location>
        <position position="100"/>
    </location>
    <ligand>
        <name>S-adenosyl-L-methionine</name>
        <dbReference type="ChEBI" id="CHEBI:59789"/>
    </ligand>
</feature>
<proteinExistence type="inferred from homology"/>
<dbReference type="Gene3D" id="3.40.50.150">
    <property type="entry name" value="Vaccinia Virus protein VP39"/>
    <property type="match status" value="1"/>
</dbReference>
<comment type="caution">
    <text evidence="2">The sequence shown here is derived from an EMBL/GenBank/DDBJ whole genome shotgun (WGS) entry which is preliminary data.</text>
</comment>
<dbReference type="GO" id="GO:0003723">
    <property type="term" value="F:RNA binding"/>
    <property type="evidence" value="ECO:0007669"/>
    <property type="project" value="UniProtKB-UniRule"/>
</dbReference>
<evidence type="ECO:0000256" key="1">
    <source>
        <dbReference type="HAMAP-Rule" id="MF_00934"/>
    </source>
</evidence>
<protein>
    <recommendedName>
        <fullName evidence="1">Ribosomal RNA large subunit methyltransferase J</fullName>
        <ecNumber evidence="1">2.1.1.266</ecNumber>
    </recommendedName>
    <alternativeName>
        <fullName evidence="1">23S rRNA (adenine(2030)-N6)-methyltransferase</fullName>
    </alternativeName>
    <alternativeName>
        <fullName evidence="1">23S rRNA m6A2030 methyltransferase</fullName>
    </alternativeName>
</protein>
<dbReference type="GO" id="GO:0070475">
    <property type="term" value="P:rRNA base methylation"/>
    <property type="evidence" value="ECO:0007669"/>
    <property type="project" value="UniProtKB-UniRule"/>
</dbReference>
<comment type="catalytic activity">
    <reaction evidence="1">
        <text>adenosine(2030) in 23S rRNA + S-adenosyl-L-methionine = N(6)-methyladenosine(2030) in 23S rRNA + S-adenosyl-L-homocysteine + H(+)</text>
        <dbReference type="Rhea" id="RHEA:43736"/>
        <dbReference type="Rhea" id="RHEA-COMP:10668"/>
        <dbReference type="Rhea" id="RHEA-COMP:10669"/>
        <dbReference type="ChEBI" id="CHEBI:15378"/>
        <dbReference type="ChEBI" id="CHEBI:57856"/>
        <dbReference type="ChEBI" id="CHEBI:59789"/>
        <dbReference type="ChEBI" id="CHEBI:74411"/>
        <dbReference type="ChEBI" id="CHEBI:74449"/>
        <dbReference type="EC" id="2.1.1.266"/>
    </reaction>
</comment>
<dbReference type="AlphaFoldDB" id="A0A8H9M324"/>
<keyword evidence="1" id="KW-0694">RNA-binding</keyword>
<accession>A0A8H9M324</accession>
<comment type="subunit">
    <text evidence="1">Monomer.</text>
</comment>
<organism evidence="2 3">
    <name type="scientific">Alcaligenes pakistanensis</name>
    <dbReference type="NCBI Taxonomy" id="1482717"/>
    <lineage>
        <taxon>Bacteria</taxon>
        <taxon>Pseudomonadati</taxon>
        <taxon>Pseudomonadota</taxon>
        <taxon>Betaproteobacteria</taxon>
        <taxon>Burkholderiales</taxon>
        <taxon>Alcaligenaceae</taxon>
        <taxon>Alcaligenes</taxon>
    </lineage>
</organism>
<dbReference type="Proteomes" id="UP000608923">
    <property type="component" value="Unassembled WGS sequence"/>
</dbReference>
<dbReference type="EC" id="2.1.1.266" evidence="1"/>
<dbReference type="RefSeq" id="WP_189390667.1">
    <property type="nucleotide sequence ID" value="NZ_BMZN01000001.1"/>
</dbReference>
<feature type="binding site" evidence="1">
    <location>
        <position position="42"/>
    </location>
    <ligand>
        <name>S-adenosyl-L-methionine</name>
        <dbReference type="ChEBI" id="CHEBI:59789"/>
    </ligand>
</feature>
<dbReference type="PANTHER" id="PTHR37426">
    <property type="entry name" value="RIBOSOMAL RNA LARGE SUBUNIT METHYLTRANSFERASE J"/>
    <property type="match status" value="1"/>
</dbReference>
<feature type="binding site" evidence="1">
    <location>
        <begin position="148"/>
        <end position="149"/>
    </location>
    <ligand>
        <name>S-adenosyl-L-methionine</name>
        <dbReference type="ChEBI" id="CHEBI:59789"/>
    </ligand>
</feature>
<keyword evidence="3" id="KW-1185">Reference proteome</keyword>
<dbReference type="EMBL" id="BMZN01000001">
    <property type="protein sequence ID" value="GHC36573.1"/>
    <property type="molecule type" value="Genomic_DNA"/>
</dbReference>
<dbReference type="SUPFAM" id="SSF53335">
    <property type="entry name" value="S-adenosyl-L-methionine-dependent methyltransferases"/>
    <property type="match status" value="1"/>
</dbReference>
<evidence type="ECO:0000313" key="3">
    <source>
        <dbReference type="Proteomes" id="UP000608923"/>
    </source>
</evidence>
<comment type="similarity">
    <text evidence="1">Belongs to the RlmJ family.</text>
</comment>
<gene>
    <name evidence="1 2" type="primary">rlmJ</name>
    <name evidence="2" type="ORF">GCM10010096_02280</name>
</gene>
<dbReference type="InterPro" id="IPR007473">
    <property type="entry name" value="RlmJ"/>
</dbReference>
<keyword evidence="1 2" id="KW-0808">Transferase</keyword>
<feature type="site" description="Interaction with substrate rRNA" evidence="1">
    <location>
        <position position="4"/>
    </location>
</feature>
<keyword evidence="1 2" id="KW-0489">Methyltransferase</keyword>
<feature type="active site" description="Proton acceptor" evidence="1">
    <location>
        <position position="169"/>
    </location>
</feature>
<feature type="binding site" evidence="1">
    <location>
        <position position="19"/>
    </location>
    <ligand>
        <name>S-adenosyl-L-methionine</name>
        <dbReference type="ChEBI" id="CHEBI:59789"/>
    </ligand>
</feature>